<dbReference type="Proteomes" id="UP000254711">
    <property type="component" value="Unassembled WGS sequence"/>
</dbReference>
<dbReference type="OrthoDB" id="9809782at2"/>
<dbReference type="EMBL" id="QQSY01000002">
    <property type="protein sequence ID" value="RDI98574.1"/>
    <property type="molecule type" value="Genomic_DNA"/>
</dbReference>
<feature type="transmembrane region" description="Helical" evidence="1">
    <location>
        <begin position="286"/>
        <end position="305"/>
    </location>
</feature>
<evidence type="ECO:0000313" key="3">
    <source>
        <dbReference type="EMBL" id="RDI98574.1"/>
    </source>
</evidence>
<dbReference type="GO" id="GO:0016747">
    <property type="term" value="F:acyltransferase activity, transferring groups other than amino-acyl groups"/>
    <property type="evidence" value="ECO:0007669"/>
    <property type="project" value="InterPro"/>
</dbReference>
<proteinExistence type="predicted"/>
<feature type="domain" description="Acyltransferase 3" evidence="2">
    <location>
        <begin position="5"/>
        <end position="362"/>
    </location>
</feature>
<feature type="transmembrane region" description="Helical" evidence="1">
    <location>
        <begin position="246"/>
        <end position="266"/>
    </location>
</feature>
<feature type="transmembrane region" description="Helical" evidence="1">
    <location>
        <begin position="87"/>
        <end position="104"/>
    </location>
</feature>
<keyword evidence="3" id="KW-0808">Transferase</keyword>
<feature type="transmembrane region" description="Helical" evidence="1">
    <location>
        <begin position="142"/>
        <end position="162"/>
    </location>
</feature>
<dbReference type="InterPro" id="IPR002656">
    <property type="entry name" value="Acyl_transf_3_dom"/>
</dbReference>
<feature type="transmembrane region" description="Helical" evidence="1">
    <location>
        <begin position="57"/>
        <end position="75"/>
    </location>
</feature>
<keyword evidence="4" id="KW-1185">Reference proteome</keyword>
<evidence type="ECO:0000313" key="4">
    <source>
        <dbReference type="Proteomes" id="UP000254711"/>
    </source>
</evidence>
<organism evidence="3 4">
    <name type="scientific">Dyella solisilvae</name>
    <dbReference type="NCBI Taxonomy" id="1920168"/>
    <lineage>
        <taxon>Bacteria</taxon>
        <taxon>Pseudomonadati</taxon>
        <taxon>Pseudomonadota</taxon>
        <taxon>Gammaproteobacteria</taxon>
        <taxon>Lysobacterales</taxon>
        <taxon>Rhodanobacteraceae</taxon>
        <taxon>Dyella</taxon>
    </lineage>
</organism>
<evidence type="ECO:0000259" key="2">
    <source>
        <dbReference type="Pfam" id="PF01757"/>
    </source>
</evidence>
<comment type="caution">
    <text evidence="3">The sequence shown here is derived from an EMBL/GenBank/DDBJ whole genome shotgun (WGS) entry which is preliminary data.</text>
</comment>
<dbReference type="AlphaFoldDB" id="A0A370K7H2"/>
<accession>A0A370K7H2</accession>
<feature type="transmembrane region" description="Helical" evidence="1">
    <location>
        <begin position="349"/>
        <end position="366"/>
    </location>
</feature>
<sequence>MNRRHDIDALRVLAFGLLILYHAGMLYVAPVDDWGYNLKSGYLAEWLQYPMLFLNRWRMELLFLISGLAVHFLRGRLKLPALAWKRTVRLLLPLAFGMLVVIPIQPYTQAVTEHAVASGFLAFLPHYWTHGYRDYGLTWSHLWYLPYVWLYTMVLLMAVPALESGVGQRLRAGLQRLHGAALVLAPALPLLLAGTLRHHHPETHALVGDWYAHALYFTMFLYGYLLGVSHGLWAELARLRRASLGMALACFALYLFLDKFASALLHRPLTHATVVAAGWLIEALRYTYGWTAIAAILGFAHVYLNRPFRWLPYAREAVFPWYVLHQSVMLAVAFWLIPRKLGPVLEPALVLAGTVAGCALLHECVIRRVRWLRPLFGIDAVPRARIAATSPALTGQAQEA</sequence>
<feature type="transmembrane region" description="Helical" evidence="1">
    <location>
        <begin position="214"/>
        <end position="234"/>
    </location>
</feature>
<dbReference type="PANTHER" id="PTHR36927:SF3">
    <property type="entry name" value="GLUCANS BIOSYNTHESIS PROTEIN C"/>
    <property type="match status" value="1"/>
</dbReference>
<name>A0A370K7H2_9GAMM</name>
<keyword evidence="1" id="KW-0812">Transmembrane</keyword>
<feature type="transmembrane region" description="Helical" evidence="1">
    <location>
        <begin position="12"/>
        <end position="29"/>
    </location>
</feature>
<gene>
    <name evidence="3" type="ORF">DVT68_08575</name>
</gene>
<reference evidence="3 4" key="1">
    <citation type="submission" date="2018-07" db="EMBL/GenBank/DDBJ databases">
        <title>Dyella solisilvae sp. nov., isolated from the pine and broad-leaved mixed forest soil.</title>
        <authorList>
            <person name="Gao Z."/>
            <person name="Qiu L."/>
        </authorList>
    </citation>
    <scope>NUCLEOTIDE SEQUENCE [LARGE SCALE GENOMIC DNA]</scope>
    <source>
        <strain evidence="3 4">DHG54</strain>
    </source>
</reference>
<keyword evidence="1" id="KW-1133">Transmembrane helix</keyword>
<feature type="transmembrane region" description="Helical" evidence="1">
    <location>
        <begin position="174"/>
        <end position="194"/>
    </location>
</feature>
<keyword evidence="3" id="KW-0012">Acyltransferase</keyword>
<keyword evidence="1" id="KW-0472">Membrane</keyword>
<dbReference type="Pfam" id="PF01757">
    <property type="entry name" value="Acyl_transf_3"/>
    <property type="match status" value="1"/>
</dbReference>
<dbReference type="InterPro" id="IPR050623">
    <property type="entry name" value="Glucan_succinyl_AcylTrfase"/>
</dbReference>
<dbReference type="RefSeq" id="WP_114824664.1">
    <property type="nucleotide sequence ID" value="NZ_QQSY01000002.1"/>
</dbReference>
<dbReference type="PANTHER" id="PTHR36927">
    <property type="entry name" value="BLR4337 PROTEIN"/>
    <property type="match status" value="1"/>
</dbReference>
<protein>
    <submittedName>
        <fullName evidence="3">Acyltransferase</fullName>
    </submittedName>
</protein>
<evidence type="ECO:0000256" key="1">
    <source>
        <dbReference type="SAM" id="Phobius"/>
    </source>
</evidence>
<feature type="transmembrane region" description="Helical" evidence="1">
    <location>
        <begin position="317"/>
        <end position="337"/>
    </location>
</feature>